<dbReference type="OrthoDB" id="3344688at2759"/>
<dbReference type="Proteomes" id="UP000094385">
    <property type="component" value="Unassembled WGS sequence"/>
</dbReference>
<proteinExistence type="predicted"/>
<protein>
    <submittedName>
        <fullName evidence="2">Uncharacterized protein</fullName>
    </submittedName>
</protein>
<accession>A0A1E3PV92</accession>
<feature type="region of interest" description="Disordered" evidence="1">
    <location>
        <begin position="1"/>
        <end position="53"/>
    </location>
</feature>
<evidence type="ECO:0000256" key="1">
    <source>
        <dbReference type="SAM" id="MobiDB-lite"/>
    </source>
</evidence>
<keyword evidence="3" id="KW-1185">Reference proteome</keyword>
<reference evidence="2 3" key="1">
    <citation type="journal article" date="2016" name="Proc. Natl. Acad. Sci. U.S.A.">
        <title>Comparative genomics of biotechnologically important yeasts.</title>
        <authorList>
            <person name="Riley R."/>
            <person name="Haridas S."/>
            <person name="Wolfe K.H."/>
            <person name="Lopes M.R."/>
            <person name="Hittinger C.T."/>
            <person name="Goeker M."/>
            <person name="Salamov A.A."/>
            <person name="Wisecaver J.H."/>
            <person name="Long T.M."/>
            <person name="Calvey C.H."/>
            <person name="Aerts A.L."/>
            <person name="Barry K.W."/>
            <person name="Choi C."/>
            <person name="Clum A."/>
            <person name="Coughlan A.Y."/>
            <person name="Deshpande S."/>
            <person name="Douglass A.P."/>
            <person name="Hanson S.J."/>
            <person name="Klenk H.-P."/>
            <person name="LaButti K.M."/>
            <person name="Lapidus A."/>
            <person name="Lindquist E.A."/>
            <person name="Lipzen A.M."/>
            <person name="Meier-Kolthoff J.P."/>
            <person name="Ohm R.A."/>
            <person name="Otillar R.P."/>
            <person name="Pangilinan J.L."/>
            <person name="Peng Y."/>
            <person name="Rokas A."/>
            <person name="Rosa C.A."/>
            <person name="Scheuner C."/>
            <person name="Sibirny A.A."/>
            <person name="Slot J.C."/>
            <person name="Stielow J.B."/>
            <person name="Sun H."/>
            <person name="Kurtzman C.P."/>
            <person name="Blackwell M."/>
            <person name="Grigoriev I.V."/>
            <person name="Jeffries T.W."/>
        </authorList>
    </citation>
    <scope>NUCLEOTIDE SEQUENCE [LARGE SCALE GENOMIC DNA]</scope>
    <source>
        <strain evidence="2 3">NRRL Y-11557</strain>
    </source>
</reference>
<organism evidence="2 3">
    <name type="scientific">Lipomyces starkeyi NRRL Y-11557</name>
    <dbReference type="NCBI Taxonomy" id="675824"/>
    <lineage>
        <taxon>Eukaryota</taxon>
        <taxon>Fungi</taxon>
        <taxon>Dikarya</taxon>
        <taxon>Ascomycota</taxon>
        <taxon>Saccharomycotina</taxon>
        <taxon>Lipomycetes</taxon>
        <taxon>Lipomycetales</taxon>
        <taxon>Lipomycetaceae</taxon>
        <taxon>Lipomyces</taxon>
    </lineage>
</organism>
<dbReference type="EMBL" id="KV454305">
    <property type="protein sequence ID" value="ODQ69198.1"/>
    <property type="molecule type" value="Genomic_DNA"/>
</dbReference>
<feature type="compositionally biased region" description="Basic and acidic residues" evidence="1">
    <location>
        <begin position="29"/>
        <end position="42"/>
    </location>
</feature>
<name>A0A1E3PV92_LIPST</name>
<evidence type="ECO:0000313" key="2">
    <source>
        <dbReference type="EMBL" id="ODQ69198.1"/>
    </source>
</evidence>
<sequence length="92" mass="10311">MAQPTDGRDYGQASRAPSDIWRQSGSSSKHREPEISRTDETCRTTTPLHKGTNDRKISTKWIDTHNMVADGLTKSLERIKFGDFVTMLGMGN</sequence>
<feature type="non-terminal residue" evidence="2">
    <location>
        <position position="1"/>
    </location>
</feature>
<evidence type="ECO:0000313" key="3">
    <source>
        <dbReference type="Proteomes" id="UP000094385"/>
    </source>
</evidence>
<gene>
    <name evidence="2" type="ORF">LIPSTDRAFT_334885</name>
</gene>
<dbReference type="AlphaFoldDB" id="A0A1E3PV92"/>